<feature type="transmembrane region" description="Helical" evidence="7">
    <location>
        <begin position="515"/>
        <end position="535"/>
    </location>
</feature>
<keyword evidence="2 7" id="KW-0812">Transmembrane</keyword>
<organism evidence="9 10">
    <name type="scientific">Ensete ventricosum</name>
    <name type="common">Abyssinian banana</name>
    <name type="synonym">Musa ensete</name>
    <dbReference type="NCBI Taxonomy" id="4639"/>
    <lineage>
        <taxon>Eukaryota</taxon>
        <taxon>Viridiplantae</taxon>
        <taxon>Streptophyta</taxon>
        <taxon>Embryophyta</taxon>
        <taxon>Tracheophyta</taxon>
        <taxon>Spermatophyta</taxon>
        <taxon>Magnoliopsida</taxon>
        <taxon>Liliopsida</taxon>
        <taxon>Zingiberales</taxon>
        <taxon>Musaceae</taxon>
        <taxon>Ensete</taxon>
    </lineage>
</organism>
<dbReference type="EMBL" id="AMZH03009692">
    <property type="protein sequence ID" value="RRT56298.1"/>
    <property type="molecule type" value="Genomic_DNA"/>
</dbReference>
<keyword evidence="3 7" id="KW-1133">Transmembrane helix</keyword>
<evidence type="ECO:0000256" key="1">
    <source>
        <dbReference type="ARBA" id="ARBA00004370"/>
    </source>
</evidence>
<feature type="coiled-coil region" evidence="5">
    <location>
        <begin position="369"/>
        <end position="396"/>
    </location>
</feature>
<evidence type="ECO:0000313" key="10">
    <source>
        <dbReference type="Proteomes" id="UP000287651"/>
    </source>
</evidence>
<dbReference type="GO" id="GO:0080115">
    <property type="term" value="F:myosin XI tail binding"/>
    <property type="evidence" value="ECO:0007669"/>
    <property type="project" value="UniProtKB-ARBA"/>
</dbReference>
<protein>
    <recommendedName>
        <fullName evidence="8">GTD-binding domain-containing protein</fullName>
    </recommendedName>
</protein>
<dbReference type="AlphaFoldDB" id="A0A426YX58"/>
<dbReference type="PANTHER" id="PTHR31422">
    <property type="entry name" value="BNAANNG28530D PROTEIN"/>
    <property type="match status" value="1"/>
</dbReference>
<evidence type="ECO:0000256" key="7">
    <source>
        <dbReference type="SAM" id="Phobius"/>
    </source>
</evidence>
<proteinExistence type="predicted"/>
<sequence length="751" mass="83515">MDLETLLAPEDAAYTRLCPCACPFCCRSPSPSWRRSMKRRLDPEASADCAGPSLAGGDVAARVEVEDEMAALREAVASQQQSIQELLAELEEERNAAASAASEAMSMILRLQREKAETQMEARQFKRFAEERMDHDQQEILALEDLLFKREEAVQFLTFRLQAYARRLLSYGFDPNAVDADAAPASTSGAKDDAWTPQLDEFPTFDYPPLKCALPYDVEHEEVHYDEAPDREKYASGETPQAKEDLEDLEQRICQLEAYPDDISLMEKGVIEESPRPLSDSRHSFADSHGSVSTKNLPELTKREEFPASMDKPLDDGSGFDDMADRVYTIDAVHGVPMVIVSEDCVDTPMKEEMNGEMDGRLEGGSPDIKNLYMRLQALEADRESMRQTIISMQTEKAQLVLLREIAQQLYKEVAPESKIVQKKSSTVNFSIVGLLKGRNLLQWGRKKMSILSGFLYPPPPSAFLTAMTAISGVVLAYFGLSEAWGKHLQYSKFWNAGSPPSDKQPRISSRVGMLLLYTPALVAAAAAFAVPAVVADDRCRLLALALALHFFKRDFEVRWARSTSLSCRRAPRHKDHGRHDEVQRYDTEADRIYWAGIRVFFPIILALEGGPISQERPFGNSGAEHRPEPHHSQPTEEVTTAASTPNRFWRMMTNPGFPSPASNPAPFVVTAEAFLDLTSQVQALASMVQTIVSYLPQLIHSATHQSVPPTAFPQIESPVALNRETPLEAEPPQHQVAKAHAASPTPALAR</sequence>
<feature type="transmembrane region" description="Helical" evidence="7">
    <location>
        <begin position="463"/>
        <end position="481"/>
    </location>
</feature>
<evidence type="ECO:0000256" key="5">
    <source>
        <dbReference type="SAM" id="Coils"/>
    </source>
</evidence>
<feature type="coiled-coil region" evidence="5">
    <location>
        <begin position="62"/>
        <end position="146"/>
    </location>
</feature>
<feature type="domain" description="GTD-binding" evidence="8">
    <location>
        <begin position="67"/>
        <end position="165"/>
    </location>
</feature>
<evidence type="ECO:0000256" key="4">
    <source>
        <dbReference type="ARBA" id="ARBA00023136"/>
    </source>
</evidence>
<dbReference type="InterPro" id="IPR007656">
    <property type="entry name" value="GTD-bd"/>
</dbReference>
<comment type="caution">
    <text evidence="9">The sequence shown here is derived from an EMBL/GenBank/DDBJ whole genome shotgun (WGS) entry which is preliminary data.</text>
</comment>
<evidence type="ECO:0000256" key="3">
    <source>
        <dbReference type="ARBA" id="ARBA00022989"/>
    </source>
</evidence>
<evidence type="ECO:0000256" key="6">
    <source>
        <dbReference type="SAM" id="MobiDB-lite"/>
    </source>
</evidence>
<reference evidence="9 10" key="1">
    <citation type="journal article" date="2014" name="Agronomy (Basel)">
        <title>A Draft Genome Sequence for Ensete ventricosum, the Drought-Tolerant Tree Against Hunger.</title>
        <authorList>
            <person name="Harrison J."/>
            <person name="Moore K.A."/>
            <person name="Paszkiewicz K."/>
            <person name="Jones T."/>
            <person name="Grant M."/>
            <person name="Ambacheew D."/>
            <person name="Muzemil S."/>
            <person name="Studholme D.J."/>
        </authorList>
    </citation>
    <scope>NUCLEOTIDE SEQUENCE [LARGE SCALE GENOMIC DNA]</scope>
</reference>
<dbReference type="Proteomes" id="UP000287651">
    <property type="component" value="Unassembled WGS sequence"/>
</dbReference>
<dbReference type="GO" id="GO:0016020">
    <property type="term" value="C:membrane"/>
    <property type="evidence" value="ECO:0007669"/>
    <property type="project" value="UniProtKB-SubCell"/>
</dbReference>
<keyword evidence="5" id="KW-0175">Coiled coil</keyword>
<evidence type="ECO:0000313" key="9">
    <source>
        <dbReference type="EMBL" id="RRT56298.1"/>
    </source>
</evidence>
<dbReference type="PANTHER" id="PTHR31422:SF0">
    <property type="entry name" value="MYOSIN-BINDING PROTEIN 7"/>
    <property type="match status" value="1"/>
</dbReference>
<feature type="region of interest" description="Disordered" evidence="6">
    <location>
        <begin position="616"/>
        <end position="642"/>
    </location>
</feature>
<evidence type="ECO:0000259" key="8">
    <source>
        <dbReference type="PROSITE" id="PS51775"/>
    </source>
</evidence>
<dbReference type="PROSITE" id="PS51775">
    <property type="entry name" value="GTD_BINDING"/>
    <property type="match status" value="1"/>
</dbReference>
<name>A0A426YX58_ENSVE</name>
<feature type="compositionally biased region" description="Basic and acidic residues" evidence="6">
    <location>
        <begin position="274"/>
        <end position="286"/>
    </location>
</feature>
<evidence type="ECO:0000256" key="2">
    <source>
        <dbReference type="ARBA" id="ARBA00022692"/>
    </source>
</evidence>
<accession>A0A426YX58</accession>
<keyword evidence="4 7" id="KW-0472">Membrane</keyword>
<feature type="region of interest" description="Disordered" evidence="6">
    <location>
        <begin position="725"/>
        <end position="751"/>
    </location>
</feature>
<dbReference type="Pfam" id="PF04576">
    <property type="entry name" value="Zein-binding"/>
    <property type="match status" value="1"/>
</dbReference>
<feature type="compositionally biased region" description="Basic and acidic residues" evidence="6">
    <location>
        <begin position="624"/>
        <end position="635"/>
    </location>
</feature>
<feature type="region of interest" description="Disordered" evidence="6">
    <location>
        <begin position="274"/>
        <end position="301"/>
    </location>
</feature>
<gene>
    <name evidence="9" type="ORF">B296_00016539</name>
</gene>
<comment type="subcellular location">
    <subcellularLocation>
        <location evidence="1">Membrane</location>
    </subcellularLocation>
</comment>